<dbReference type="CDD" id="cd03801">
    <property type="entry name" value="GT4_PimA-like"/>
    <property type="match status" value="1"/>
</dbReference>
<dbReference type="InterPro" id="IPR001296">
    <property type="entry name" value="Glyco_trans_1"/>
</dbReference>
<dbReference type="Gene3D" id="3.40.50.2000">
    <property type="entry name" value="Glycogen Phosphorylase B"/>
    <property type="match status" value="2"/>
</dbReference>
<dbReference type="EMBL" id="MHVR01000020">
    <property type="protein sequence ID" value="OHA95706.1"/>
    <property type="molecule type" value="Genomic_DNA"/>
</dbReference>
<dbReference type="GO" id="GO:0016757">
    <property type="term" value="F:glycosyltransferase activity"/>
    <property type="evidence" value="ECO:0007669"/>
    <property type="project" value="InterPro"/>
</dbReference>
<reference evidence="2 3" key="1">
    <citation type="journal article" date="2016" name="Nat. Commun.">
        <title>Thousands of microbial genomes shed light on interconnected biogeochemical processes in an aquifer system.</title>
        <authorList>
            <person name="Anantharaman K."/>
            <person name="Brown C.T."/>
            <person name="Hug L.A."/>
            <person name="Sharon I."/>
            <person name="Castelle C.J."/>
            <person name="Probst A.J."/>
            <person name="Thomas B.C."/>
            <person name="Singh A."/>
            <person name="Wilkins M.J."/>
            <person name="Karaoz U."/>
            <person name="Brodie E.L."/>
            <person name="Williams K.H."/>
            <person name="Hubbard S.S."/>
            <person name="Banfield J.F."/>
        </authorList>
    </citation>
    <scope>NUCLEOTIDE SEQUENCE [LARGE SCALE GENOMIC DNA]</scope>
</reference>
<feature type="domain" description="Glycosyl transferase family 1" evidence="1">
    <location>
        <begin position="152"/>
        <end position="312"/>
    </location>
</feature>
<dbReference type="PANTHER" id="PTHR12526">
    <property type="entry name" value="GLYCOSYLTRANSFERASE"/>
    <property type="match status" value="1"/>
</dbReference>
<organism evidence="2 3">
    <name type="scientific">Candidatus Zambryskibacteria bacterium RIFCSPHIGHO2_02_FULL_43_14</name>
    <dbReference type="NCBI Taxonomy" id="1802748"/>
    <lineage>
        <taxon>Bacteria</taxon>
        <taxon>Candidatus Zambryskiibacteriota</taxon>
    </lineage>
</organism>
<gene>
    <name evidence="2" type="ORF">A3C70_03295</name>
</gene>
<sequence>MHMVLPKYRGKIDFDVVKDNHDLPEVPKLIFLHNFGIQKSGIVAFTLFNIPAILFLLQKKINGEVDFLYFRTSYFIPTAILARILRIPLFYETHRRPISRSEKFRDHLMSTLATGIIVISSYMREHYLSYKEEILVAHDAVSLKRFASTVNREEARKSLGLAPDEKICVYAGTVNKLKGIEYVIVAARILPEVHFLLVGSVSPEFAITNLPVNVKLLGRVGQKDLPQILRAADVLLLPHPRGEYSQSPMKLFEYMASGIPIVASRLPSISEVLNDENAVLVEAESGEALANGIGMVLGDAHHSQAIARKAYNDVQNYTWEKRGIAIAEFIRKTTSYTIK</sequence>
<dbReference type="Pfam" id="PF00534">
    <property type="entry name" value="Glycos_transf_1"/>
    <property type="match status" value="1"/>
</dbReference>
<dbReference type="PANTHER" id="PTHR12526:SF622">
    <property type="entry name" value="GLYCOSYLTRANSFERASE (GROUP I)"/>
    <property type="match status" value="1"/>
</dbReference>
<accession>A0A1G2TEJ3</accession>
<evidence type="ECO:0000259" key="1">
    <source>
        <dbReference type="Pfam" id="PF00534"/>
    </source>
</evidence>
<protein>
    <recommendedName>
        <fullName evidence="1">Glycosyl transferase family 1 domain-containing protein</fullName>
    </recommendedName>
</protein>
<name>A0A1G2TEJ3_9BACT</name>
<dbReference type="AlphaFoldDB" id="A0A1G2TEJ3"/>
<proteinExistence type="predicted"/>
<evidence type="ECO:0000313" key="2">
    <source>
        <dbReference type="EMBL" id="OHA95706.1"/>
    </source>
</evidence>
<comment type="caution">
    <text evidence="2">The sequence shown here is derived from an EMBL/GenBank/DDBJ whole genome shotgun (WGS) entry which is preliminary data.</text>
</comment>
<evidence type="ECO:0000313" key="3">
    <source>
        <dbReference type="Proteomes" id="UP000178175"/>
    </source>
</evidence>
<dbReference type="SUPFAM" id="SSF53756">
    <property type="entry name" value="UDP-Glycosyltransferase/glycogen phosphorylase"/>
    <property type="match status" value="1"/>
</dbReference>
<dbReference type="Proteomes" id="UP000178175">
    <property type="component" value="Unassembled WGS sequence"/>
</dbReference>